<dbReference type="AlphaFoldDB" id="A0A5B7HYP6"/>
<keyword evidence="1" id="KW-0472">Membrane</keyword>
<organism evidence="2 3">
    <name type="scientific">Portunus trituberculatus</name>
    <name type="common">Swimming crab</name>
    <name type="synonym">Neptunus trituberculatus</name>
    <dbReference type="NCBI Taxonomy" id="210409"/>
    <lineage>
        <taxon>Eukaryota</taxon>
        <taxon>Metazoa</taxon>
        <taxon>Ecdysozoa</taxon>
        <taxon>Arthropoda</taxon>
        <taxon>Crustacea</taxon>
        <taxon>Multicrustacea</taxon>
        <taxon>Malacostraca</taxon>
        <taxon>Eumalacostraca</taxon>
        <taxon>Eucarida</taxon>
        <taxon>Decapoda</taxon>
        <taxon>Pleocyemata</taxon>
        <taxon>Brachyura</taxon>
        <taxon>Eubrachyura</taxon>
        <taxon>Portunoidea</taxon>
        <taxon>Portunidae</taxon>
        <taxon>Portuninae</taxon>
        <taxon>Portunus</taxon>
    </lineage>
</organism>
<sequence>MRPSTEGVNRLDINISKAVFLVLVILYHDLRSSNKRTTSRTCQIIPVAFENSLSWRAKQPRTRASISLSFGAFHFPFLISPFTSYRPFPASLPPCLHSIASLLLPYAVPGYAVALGLL</sequence>
<keyword evidence="1" id="KW-0812">Transmembrane</keyword>
<reference evidence="2 3" key="1">
    <citation type="submission" date="2019-05" db="EMBL/GenBank/DDBJ databases">
        <title>Another draft genome of Portunus trituberculatus and its Hox gene families provides insights of decapod evolution.</title>
        <authorList>
            <person name="Jeong J.-H."/>
            <person name="Song I."/>
            <person name="Kim S."/>
            <person name="Choi T."/>
            <person name="Kim D."/>
            <person name="Ryu S."/>
            <person name="Kim W."/>
        </authorList>
    </citation>
    <scope>NUCLEOTIDE SEQUENCE [LARGE SCALE GENOMIC DNA]</scope>
    <source>
        <tissue evidence="2">Muscle</tissue>
    </source>
</reference>
<gene>
    <name evidence="2" type="ORF">E2C01_068735</name>
</gene>
<evidence type="ECO:0000256" key="1">
    <source>
        <dbReference type="SAM" id="Phobius"/>
    </source>
</evidence>
<protein>
    <submittedName>
        <fullName evidence="2">Uncharacterized protein</fullName>
    </submittedName>
</protein>
<evidence type="ECO:0000313" key="2">
    <source>
        <dbReference type="EMBL" id="MPC74377.1"/>
    </source>
</evidence>
<dbReference type="EMBL" id="VSRR010038805">
    <property type="protein sequence ID" value="MPC74377.1"/>
    <property type="molecule type" value="Genomic_DNA"/>
</dbReference>
<comment type="caution">
    <text evidence="2">The sequence shown here is derived from an EMBL/GenBank/DDBJ whole genome shotgun (WGS) entry which is preliminary data.</text>
</comment>
<proteinExistence type="predicted"/>
<feature type="transmembrane region" description="Helical" evidence="1">
    <location>
        <begin position="96"/>
        <end position="117"/>
    </location>
</feature>
<name>A0A5B7HYP6_PORTR</name>
<keyword evidence="1" id="KW-1133">Transmembrane helix</keyword>
<feature type="transmembrane region" description="Helical" evidence="1">
    <location>
        <begin position="64"/>
        <end position="84"/>
    </location>
</feature>
<evidence type="ECO:0000313" key="3">
    <source>
        <dbReference type="Proteomes" id="UP000324222"/>
    </source>
</evidence>
<accession>A0A5B7HYP6</accession>
<keyword evidence="3" id="KW-1185">Reference proteome</keyword>
<dbReference type="Proteomes" id="UP000324222">
    <property type="component" value="Unassembled WGS sequence"/>
</dbReference>